<dbReference type="AlphaFoldDB" id="A0A1Z4N201"/>
<evidence type="ECO:0000256" key="3">
    <source>
        <dbReference type="ARBA" id="ARBA00023027"/>
    </source>
</evidence>
<sequence>MTKLILPIELATEIEPNLPSDTKFVRVDSDGNFDGDPSDAEVYLNGFKLKPTTLHKVLETAPKIRWQQTPSAGVNHILTPTFLEHDIILTNGAGVHAIPISEFVLSLILYHAKQLRELQASHDQHDWRKSWLVLPELANSTVLILGTGNIGKAIASRLKAFGTRVWGGRRRPEALPNFDKIVGQNEWHALLPEVDYLVVATPLTPETKALIDEEVLRSLPNHGYLINVGRGAVVDESALTKALTEGWIGGAALDTVSIEPLPPESPLWSLPNLLITPHTSAISPALKERIATLFLDNLARFRNGQPLRNIVNKQAGY</sequence>
<evidence type="ECO:0000313" key="7">
    <source>
        <dbReference type="EMBL" id="BAY99734.1"/>
    </source>
</evidence>
<evidence type="ECO:0000256" key="2">
    <source>
        <dbReference type="ARBA" id="ARBA00023002"/>
    </source>
</evidence>
<organism evidence="7 8">
    <name type="scientific">Tolypothrix tenuis PCC 7101</name>
    <dbReference type="NCBI Taxonomy" id="231146"/>
    <lineage>
        <taxon>Bacteria</taxon>
        <taxon>Bacillati</taxon>
        <taxon>Cyanobacteriota</taxon>
        <taxon>Cyanophyceae</taxon>
        <taxon>Nostocales</taxon>
        <taxon>Tolypothrichaceae</taxon>
        <taxon>Tolypothrix</taxon>
    </lineage>
</organism>
<comment type="similarity">
    <text evidence="1 4">Belongs to the D-isomer specific 2-hydroxyacid dehydrogenase family.</text>
</comment>
<dbReference type="Proteomes" id="UP000218785">
    <property type="component" value="Chromosome"/>
</dbReference>
<keyword evidence="8" id="KW-1185">Reference proteome</keyword>
<proteinExistence type="inferred from homology"/>
<dbReference type="Gene3D" id="3.40.50.720">
    <property type="entry name" value="NAD(P)-binding Rossmann-like Domain"/>
    <property type="match status" value="2"/>
</dbReference>
<dbReference type="Pfam" id="PF00389">
    <property type="entry name" value="2-Hacid_dh"/>
    <property type="match status" value="1"/>
</dbReference>
<keyword evidence="3" id="KW-0520">NAD</keyword>
<keyword evidence="2 4" id="KW-0560">Oxidoreductase</keyword>
<gene>
    <name evidence="7" type="ORF">NIES37_37170</name>
</gene>
<dbReference type="SUPFAM" id="SSF51735">
    <property type="entry name" value="NAD(P)-binding Rossmann-fold domains"/>
    <property type="match status" value="1"/>
</dbReference>
<dbReference type="Pfam" id="PF02826">
    <property type="entry name" value="2-Hacid_dh_C"/>
    <property type="match status" value="1"/>
</dbReference>
<dbReference type="KEGG" id="ttq:NIES37_37170"/>
<feature type="domain" description="D-isomer specific 2-hydroxyacid dehydrogenase catalytic" evidence="5">
    <location>
        <begin position="56"/>
        <end position="312"/>
    </location>
</feature>
<feature type="domain" description="D-isomer specific 2-hydroxyacid dehydrogenase NAD-binding" evidence="6">
    <location>
        <begin position="105"/>
        <end position="280"/>
    </location>
</feature>
<reference evidence="7 8" key="1">
    <citation type="submission" date="2017-06" db="EMBL/GenBank/DDBJ databases">
        <title>Genome sequencing of cyanobaciteial culture collection at National Institute for Environmental Studies (NIES).</title>
        <authorList>
            <person name="Hirose Y."/>
            <person name="Shimura Y."/>
            <person name="Fujisawa T."/>
            <person name="Nakamura Y."/>
            <person name="Kawachi M."/>
        </authorList>
    </citation>
    <scope>NUCLEOTIDE SEQUENCE [LARGE SCALE GENOMIC DNA]</scope>
    <source>
        <strain evidence="7 8">NIES-37</strain>
    </source>
</reference>
<dbReference type="PANTHER" id="PTHR43333">
    <property type="entry name" value="2-HACID_DH_C DOMAIN-CONTAINING PROTEIN"/>
    <property type="match status" value="1"/>
</dbReference>
<dbReference type="GO" id="GO:0051287">
    <property type="term" value="F:NAD binding"/>
    <property type="evidence" value="ECO:0007669"/>
    <property type="project" value="InterPro"/>
</dbReference>
<dbReference type="InterPro" id="IPR006140">
    <property type="entry name" value="D-isomer_DH_NAD-bd"/>
</dbReference>
<protein>
    <submittedName>
        <fullName evidence="7">D-isomer specific 2-hydroxyacid dehydrogenase NAD-binding protein</fullName>
    </submittedName>
</protein>
<dbReference type="GO" id="GO:0016616">
    <property type="term" value="F:oxidoreductase activity, acting on the CH-OH group of donors, NAD or NADP as acceptor"/>
    <property type="evidence" value="ECO:0007669"/>
    <property type="project" value="InterPro"/>
</dbReference>
<evidence type="ECO:0000256" key="4">
    <source>
        <dbReference type="RuleBase" id="RU003719"/>
    </source>
</evidence>
<dbReference type="EMBL" id="AP018248">
    <property type="protein sequence ID" value="BAY99734.1"/>
    <property type="molecule type" value="Genomic_DNA"/>
</dbReference>
<evidence type="ECO:0000313" key="8">
    <source>
        <dbReference type="Proteomes" id="UP000218785"/>
    </source>
</evidence>
<evidence type="ECO:0000259" key="5">
    <source>
        <dbReference type="Pfam" id="PF00389"/>
    </source>
</evidence>
<evidence type="ECO:0000256" key="1">
    <source>
        <dbReference type="ARBA" id="ARBA00005854"/>
    </source>
</evidence>
<dbReference type="CDD" id="cd05300">
    <property type="entry name" value="2-Hacid_dh_1"/>
    <property type="match status" value="1"/>
</dbReference>
<evidence type="ECO:0000259" key="6">
    <source>
        <dbReference type="Pfam" id="PF02826"/>
    </source>
</evidence>
<name>A0A1Z4N201_9CYAN</name>
<dbReference type="InterPro" id="IPR036291">
    <property type="entry name" value="NAD(P)-bd_dom_sf"/>
</dbReference>
<dbReference type="InterPro" id="IPR006139">
    <property type="entry name" value="D-isomer_2_OHA_DH_cat_dom"/>
</dbReference>
<dbReference type="SUPFAM" id="SSF52283">
    <property type="entry name" value="Formate/glycerate dehydrogenase catalytic domain-like"/>
    <property type="match status" value="1"/>
</dbReference>
<dbReference type="RefSeq" id="WP_096578077.1">
    <property type="nucleotide sequence ID" value="NZ_CAWNJS010000001.1"/>
</dbReference>
<accession>A0A1Z4N201</accession>
<dbReference type="PANTHER" id="PTHR43333:SF1">
    <property type="entry name" value="D-ISOMER SPECIFIC 2-HYDROXYACID DEHYDROGENASE NAD-BINDING DOMAIN-CONTAINING PROTEIN"/>
    <property type="match status" value="1"/>
</dbReference>